<dbReference type="InterPro" id="IPR011251">
    <property type="entry name" value="Luciferase-like_dom"/>
</dbReference>
<dbReference type="GO" id="GO:0016705">
    <property type="term" value="F:oxidoreductase activity, acting on paired donors, with incorporation or reduction of molecular oxygen"/>
    <property type="evidence" value="ECO:0007669"/>
    <property type="project" value="InterPro"/>
</dbReference>
<dbReference type="GO" id="GO:0004497">
    <property type="term" value="F:monooxygenase activity"/>
    <property type="evidence" value="ECO:0007669"/>
    <property type="project" value="UniProtKB-KW"/>
</dbReference>
<organism evidence="6 7">
    <name type="scientific">Hyaloscypha bicolor E</name>
    <dbReference type="NCBI Taxonomy" id="1095630"/>
    <lineage>
        <taxon>Eukaryota</taxon>
        <taxon>Fungi</taxon>
        <taxon>Dikarya</taxon>
        <taxon>Ascomycota</taxon>
        <taxon>Pezizomycotina</taxon>
        <taxon>Leotiomycetes</taxon>
        <taxon>Helotiales</taxon>
        <taxon>Hyaloscyphaceae</taxon>
        <taxon>Hyaloscypha</taxon>
        <taxon>Hyaloscypha bicolor</taxon>
    </lineage>
</organism>
<evidence type="ECO:0000256" key="1">
    <source>
        <dbReference type="ARBA" id="ARBA00022630"/>
    </source>
</evidence>
<keyword evidence="3" id="KW-0560">Oxidoreductase</keyword>
<dbReference type="EMBL" id="KZ613848">
    <property type="protein sequence ID" value="PMD56268.1"/>
    <property type="molecule type" value="Genomic_DNA"/>
</dbReference>
<dbReference type="AlphaFoldDB" id="A0A2J6SZQ7"/>
<dbReference type="OrthoDB" id="5561043at2759"/>
<dbReference type="InParanoid" id="A0A2J6SZQ7"/>
<evidence type="ECO:0000313" key="7">
    <source>
        <dbReference type="Proteomes" id="UP000235371"/>
    </source>
</evidence>
<evidence type="ECO:0000259" key="5">
    <source>
        <dbReference type="Pfam" id="PF00296"/>
    </source>
</evidence>
<gene>
    <name evidence="6" type="ORF">K444DRAFT_536176</name>
</gene>
<dbReference type="CDD" id="cd00347">
    <property type="entry name" value="Flavin_utilizing_monoxygenases"/>
    <property type="match status" value="1"/>
</dbReference>
<feature type="domain" description="Luciferase-like" evidence="5">
    <location>
        <begin position="24"/>
        <end position="262"/>
    </location>
</feature>
<protein>
    <submittedName>
        <fullName evidence="6">Putative monooxygenase moxC</fullName>
    </submittedName>
</protein>
<dbReference type="GeneID" id="36583435"/>
<dbReference type="SUPFAM" id="SSF51679">
    <property type="entry name" value="Bacterial luciferase-like"/>
    <property type="match status" value="1"/>
</dbReference>
<evidence type="ECO:0000256" key="3">
    <source>
        <dbReference type="ARBA" id="ARBA00023002"/>
    </source>
</evidence>
<dbReference type="Gene3D" id="3.20.20.30">
    <property type="entry name" value="Luciferase-like domain"/>
    <property type="match status" value="1"/>
</dbReference>
<keyword evidence="2" id="KW-0288">FMN</keyword>
<dbReference type="PANTHER" id="PTHR30011">
    <property type="entry name" value="ALKANESULFONATE MONOOXYGENASE-RELATED"/>
    <property type="match status" value="1"/>
</dbReference>
<dbReference type="RefSeq" id="XP_024733172.1">
    <property type="nucleotide sequence ID" value="XM_024875355.1"/>
</dbReference>
<dbReference type="PANTHER" id="PTHR30011:SF16">
    <property type="entry name" value="C2H2 FINGER DOMAIN TRANSCRIPTION FACTOR (EUROFUNG)-RELATED"/>
    <property type="match status" value="1"/>
</dbReference>
<evidence type="ECO:0000313" key="6">
    <source>
        <dbReference type="EMBL" id="PMD56268.1"/>
    </source>
</evidence>
<dbReference type="STRING" id="1095630.A0A2J6SZQ7"/>
<dbReference type="Proteomes" id="UP000235371">
    <property type="component" value="Unassembled WGS sequence"/>
</dbReference>
<dbReference type="InterPro" id="IPR051260">
    <property type="entry name" value="Diverse_substr_monoxygenases"/>
</dbReference>
<dbReference type="Pfam" id="PF00296">
    <property type="entry name" value="Bac_luciferase"/>
    <property type="match status" value="1"/>
</dbReference>
<keyword evidence="4 6" id="KW-0503">Monooxygenase</keyword>
<evidence type="ECO:0000256" key="4">
    <source>
        <dbReference type="ARBA" id="ARBA00023033"/>
    </source>
</evidence>
<name>A0A2J6SZQ7_9HELO</name>
<evidence type="ECO:0000256" key="2">
    <source>
        <dbReference type="ARBA" id="ARBA00022643"/>
    </source>
</evidence>
<proteinExistence type="predicted"/>
<keyword evidence="7" id="KW-1185">Reference proteome</keyword>
<dbReference type="InterPro" id="IPR036661">
    <property type="entry name" value="Luciferase-like_sf"/>
</dbReference>
<sequence>MAAVSKNVSFGITGSTSYINVHSITPKHLRYEEAHEYMDLCYSLWEGSWEDGAQTWKRPEGAYDPNKIHKIFFNRKHHKTTAYGATHPSPQRTPVIFQAGGSPQGKMFAAKHAEAIFCGGRSPEDIAILVKEMRQMAEDQGRPGTDLNFFPSMTPIVGRTVEEAQAKYDKYKTMVDWEGGLAKLSGYLNLDLSKYPLDEPLDYNEIKDGVAIEGVGTNVKKDPEPLTPRQLGERMAFCGGGNMPIGTPDMIADVMEEWINVGDIDGFNVAYISNPESYEDFVELVIPVLQERGIMWKDYAVPGGTFRENLRREPGVKRAPSTHPAAKFRYDVLKEKYGDENGDIYIDRNAEEELVRKVNGVTVNGTSH</sequence>
<keyword evidence="1" id="KW-0285">Flavoprotein</keyword>
<reference evidence="6 7" key="1">
    <citation type="submission" date="2016-04" db="EMBL/GenBank/DDBJ databases">
        <title>A degradative enzymes factory behind the ericoid mycorrhizal symbiosis.</title>
        <authorList>
            <consortium name="DOE Joint Genome Institute"/>
            <person name="Martino E."/>
            <person name="Morin E."/>
            <person name="Grelet G."/>
            <person name="Kuo A."/>
            <person name="Kohler A."/>
            <person name="Daghino S."/>
            <person name="Barry K."/>
            <person name="Choi C."/>
            <person name="Cichocki N."/>
            <person name="Clum A."/>
            <person name="Copeland A."/>
            <person name="Hainaut M."/>
            <person name="Haridas S."/>
            <person name="Labutti K."/>
            <person name="Lindquist E."/>
            <person name="Lipzen A."/>
            <person name="Khouja H.-R."/>
            <person name="Murat C."/>
            <person name="Ohm R."/>
            <person name="Olson A."/>
            <person name="Spatafora J."/>
            <person name="Veneault-Fourrey C."/>
            <person name="Henrissat B."/>
            <person name="Grigoriev I."/>
            <person name="Martin F."/>
            <person name="Perotto S."/>
        </authorList>
    </citation>
    <scope>NUCLEOTIDE SEQUENCE [LARGE SCALE GENOMIC DNA]</scope>
    <source>
        <strain evidence="6 7">E</strain>
    </source>
</reference>
<accession>A0A2J6SZQ7</accession>